<sequence>MAKRIRLRLTALVGGLPLANEIVEFTPPEVNAKTDTNEGQFVASEDIVGYEALTWTLKVQAERYMIMPSLGKFLAGDAMVNVTERGKNQDGVNYVVNYTMGGMIKSIKQDTVKMGEKPVCTIEGTAKMFKEIDNGVLNYDIDTRTGKTIIGGFDQTDM</sequence>
<reference evidence="1 2" key="1">
    <citation type="submission" date="2024-10" db="EMBL/GenBank/DDBJ databases">
        <authorList>
            <person name="Yibar A."/>
            <person name="Saticioglu I.B."/>
            <person name="Duman M."/>
            <person name="Ajmi N."/>
            <person name="Gurler F."/>
            <person name="Ay H."/>
            <person name="Onuk E."/>
            <person name="Guler S."/>
            <person name="Romalde J.L."/>
        </authorList>
    </citation>
    <scope>NUCLEOTIDE SEQUENCE [LARGE SCALE GENOMIC DNA]</scope>
    <source>
        <strain evidence="1 2">14-MA-B</strain>
    </source>
</reference>
<dbReference type="InterPro" id="IPR006498">
    <property type="entry name" value="Tail_tube"/>
</dbReference>
<name>A0ABW7IZZ0_9VIBR</name>
<organism evidence="1 2">
    <name type="scientific">Vibrio rumoiensis</name>
    <dbReference type="NCBI Taxonomy" id="76258"/>
    <lineage>
        <taxon>Bacteria</taxon>
        <taxon>Pseudomonadati</taxon>
        <taxon>Pseudomonadota</taxon>
        <taxon>Gammaproteobacteria</taxon>
        <taxon>Vibrionales</taxon>
        <taxon>Vibrionaceae</taxon>
        <taxon>Vibrio</taxon>
    </lineage>
</organism>
<dbReference type="Proteomes" id="UP001607151">
    <property type="component" value="Unassembled WGS sequence"/>
</dbReference>
<evidence type="ECO:0000313" key="1">
    <source>
        <dbReference type="EMBL" id="MFH0267235.1"/>
    </source>
</evidence>
<comment type="caution">
    <text evidence="1">The sequence shown here is derived from an EMBL/GenBank/DDBJ whole genome shotgun (WGS) entry which is preliminary data.</text>
</comment>
<proteinExistence type="predicted"/>
<accession>A0ABW7IZZ0</accession>
<dbReference type="RefSeq" id="WP_394608750.1">
    <property type="nucleotide sequence ID" value="NZ_JBIHSN010000003.1"/>
</dbReference>
<keyword evidence="2" id="KW-1185">Reference proteome</keyword>
<gene>
    <name evidence="1" type="ORF">ACGRQ9_17455</name>
</gene>
<dbReference type="Pfam" id="PF04985">
    <property type="entry name" value="Phage_tube"/>
    <property type="match status" value="1"/>
</dbReference>
<protein>
    <submittedName>
        <fullName evidence="1">Phage major tail tube protein</fullName>
    </submittedName>
</protein>
<dbReference type="EMBL" id="JBIHSN010000003">
    <property type="protein sequence ID" value="MFH0267235.1"/>
    <property type="molecule type" value="Genomic_DNA"/>
</dbReference>
<evidence type="ECO:0000313" key="2">
    <source>
        <dbReference type="Proteomes" id="UP001607151"/>
    </source>
</evidence>